<organism evidence="9 10">
    <name type="scientific">Tepidibacillus fermentans</name>
    <dbReference type="NCBI Taxonomy" id="1281767"/>
    <lineage>
        <taxon>Bacteria</taxon>
        <taxon>Bacillati</taxon>
        <taxon>Bacillota</taxon>
        <taxon>Bacilli</taxon>
        <taxon>Bacillales</taxon>
        <taxon>Bacillaceae</taxon>
        <taxon>Tepidibacillus</taxon>
    </lineage>
</organism>
<dbReference type="SUPFAM" id="SSF53383">
    <property type="entry name" value="PLP-dependent transferases"/>
    <property type="match status" value="1"/>
</dbReference>
<dbReference type="PANTHER" id="PTHR43643:SF3">
    <property type="entry name" value="HISTIDINOL-PHOSPHATE AMINOTRANSFERASE"/>
    <property type="match status" value="1"/>
</dbReference>
<dbReference type="CDD" id="cd00609">
    <property type="entry name" value="AAT_like"/>
    <property type="match status" value="1"/>
</dbReference>
<keyword evidence="7" id="KW-0028">Amino-acid biosynthesis</keyword>
<proteinExistence type="inferred from homology"/>
<dbReference type="Pfam" id="PF00155">
    <property type="entry name" value="Aminotran_1_2"/>
    <property type="match status" value="1"/>
</dbReference>
<sequence length="363" mass="40556">MKPKEQIENLSAYQPGKSMDEVKRQYNLQQVIKLASNENPFGFSPKVKQALMEGLNELHIYPDGANRKLRAALAEKLEVSEDQLIFGMGSDEIISMIARTFLEKGTKTIMATPTFPQYRSNAVTEGATIIEVPLKEGKHDLETMKSEITKETKVIWVCNPNNPSGTFVSEKELVQFLGDVPEDILVVLDEAYYEYATDPTYPNSVKLLDRYPNLIVLRTFSKIYGLAALRIGYGIAKANIIDWLNRVREPFNNTSLSQIAALAALSDQEFIEECKVKNANGLKQLYQGFEKLGLSYYPSQGNFVLVDVNRPAGPIFQKLLERGIIVRSGVALGFPTGLRITVGNSEQNELVLQALEKVLNESV</sequence>
<evidence type="ECO:0000256" key="4">
    <source>
        <dbReference type="ARBA" id="ARBA00022679"/>
    </source>
</evidence>
<dbReference type="InterPro" id="IPR015424">
    <property type="entry name" value="PyrdxlP-dep_Trfase"/>
</dbReference>
<dbReference type="Gene3D" id="3.40.640.10">
    <property type="entry name" value="Type I PLP-dependent aspartate aminotransferase-like (Major domain)"/>
    <property type="match status" value="1"/>
</dbReference>
<feature type="domain" description="Aminotransferase class I/classII large" evidence="8">
    <location>
        <begin position="30"/>
        <end position="355"/>
    </location>
</feature>
<dbReference type="PANTHER" id="PTHR43643">
    <property type="entry name" value="HISTIDINOL-PHOSPHATE AMINOTRANSFERASE 2"/>
    <property type="match status" value="1"/>
</dbReference>
<comment type="pathway">
    <text evidence="7">Amino-acid biosynthesis; L-histidine biosynthesis; L-histidine from 5-phospho-alpha-D-ribose 1-diphosphate: step 7/9.</text>
</comment>
<evidence type="ECO:0000256" key="6">
    <source>
        <dbReference type="ARBA" id="ARBA00023102"/>
    </source>
</evidence>
<dbReference type="OrthoDB" id="9813612at2"/>
<comment type="similarity">
    <text evidence="7">Belongs to the class-II pyridoxal-phosphate-dependent aminotransferase family. Histidinol-phosphate aminotransferase subfamily.</text>
</comment>
<dbReference type="GO" id="GO:0000105">
    <property type="term" value="P:L-histidine biosynthetic process"/>
    <property type="evidence" value="ECO:0007669"/>
    <property type="project" value="UniProtKB-UniRule"/>
</dbReference>
<keyword evidence="4 7" id="KW-0808">Transferase</keyword>
<dbReference type="HAMAP" id="MF_01023">
    <property type="entry name" value="HisC_aminotrans_2"/>
    <property type="match status" value="1"/>
</dbReference>
<dbReference type="EC" id="2.6.1.9" evidence="7"/>
<evidence type="ECO:0000313" key="10">
    <source>
        <dbReference type="Proteomes" id="UP000295788"/>
    </source>
</evidence>
<evidence type="ECO:0000256" key="5">
    <source>
        <dbReference type="ARBA" id="ARBA00022898"/>
    </source>
</evidence>
<keyword evidence="6 7" id="KW-0368">Histidine biosynthesis</keyword>
<dbReference type="Gene3D" id="3.90.1150.10">
    <property type="entry name" value="Aspartate Aminotransferase, domain 1"/>
    <property type="match status" value="1"/>
</dbReference>
<comment type="caution">
    <text evidence="9">The sequence shown here is derived from an EMBL/GenBank/DDBJ whole genome shotgun (WGS) entry which is preliminary data.</text>
</comment>
<comment type="cofactor">
    <cofactor evidence="1 7">
        <name>pyridoxal 5'-phosphate</name>
        <dbReference type="ChEBI" id="CHEBI:597326"/>
    </cofactor>
</comment>
<dbReference type="EMBL" id="SMAB01000013">
    <property type="protein sequence ID" value="TCS81289.1"/>
    <property type="molecule type" value="Genomic_DNA"/>
</dbReference>
<dbReference type="InterPro" id="IPR015422">
    <property type="entry name" value="PyrdxlP-dep_Trfase_small"/>
</dbReference>
<comment type="catalytic activity">
    <reaction evidence="7">
        <text>L-histidinol phosphate + 2-oxoglutarate = 3-(imidazol-4-yl)-2-oxopropyl phosphate + L-glutamate</text>
        <dbReference type="Rhea" id="RHEA:23744"/>
        <dbReference type="ChEBI" id="CHEBI:16810"/>
        <dbReference type="ChEBI" id="CHEBI:29985"/>
        <dbReference type="ChEBI" id="CHEBI:57766"/>
        <dbReference type="ChEBI" id="CHEBI:57980"/>
        <dbReference type="EC" id="2.6.1.9"/>
    </reaction>
</comment>
<accession>A0A4R3KEA4</accession>
<evidence type="ECO:0000259" key="8">
    <source>
        <dbReference type="Pfam" id="PF00155"/>
    </source>
</evidence>
<evidence type="ECO:0000256" key="1">
    <source>
        <dbReference type="ARBA" id="ARBA00001933"/>
    </source>
</evidence>
<comment type="subunit">
    <text evidence="2 7">Homodimer.</text>
</comment>
<evidence type="ECO:0000256" key="2">
    <source>
        <dbReference type="ARBA" id="ARBA00011738"/>
    </source>
</evidence>
<evidence type="ECO:0000256" key="3">
    <source>
        <dbReference type="ARBA" id="ARBA00022576"/>
    </source>
</evidence>
<dbReference type="RefSeq" id="WP_132769409.1">
    <property type="nucleotide sequence ID" value="NZ_SMAB01000013.1"/>
</dbReference>
<dbReference type="UniPathway" id="UPA00031">
    <property type="reaction ID" value="UER00012"/>
</dbReference>
<dbReference type="InterPro" id="IPR004839">
    <property type="entry name" value="Aminotransferase_I/II_large"/>
</dbReference>
<dbReference type="Proteomes" id="UP000295788">
    <property type="component" value="Unassembled WGS sequence"/>
</dbReference>
<keyword evidence="10" id="KW-1185">Reference proteome</keyword>
<keyword evidence="3 7" id="KW-0032">Aminotransferase</keyword>
<gene>
    <name evidence="7" type="primary">hisC</name>
    <name evidence="9" type="ORF">EDD72_11347</name>
</gene>
<name>A0A4R3KEA4_9BACI</name>
<dbReference type="NCBIfam" id="TIGR01141">
    <property type="entry name" value="hisC"/>
    <property type="match status" value="1"/>
</dbReference>
<dbReference type="AlphaFoldDB" id="A0A4R3KEA4"/>
<protein>
    <recommendedName>
        <fullName evidence="7">Histidinol-phosphate aminotransferase</fullName>
        <ecNumber evidence="7">2.6.1.9</ecNumber>
    </recommendedName>
    <alternativeName>
        <fullName evidence="7">Imidazole acetol-phosphate transaminase</fullName>
    </alternativeName>
</protein>
<evidence type="ECO:0000256" key="7">
    <source>
        <dbReference type="HAMAP-Rule" id="MF_01023"/>
    </source>
</evidence>
<dbReference type="GO" id="GO:0030170">
    <property type="term" value="F:pyridoxal phosphate binding"/>
    <property type="evidence" value="ECO:0007669"/>
    <property type="project" value="InterPro"/>
</dbReference>
<dbReference type="InterPro" id="IPR015421">
    <property type="entry name" value="PyrdxlP-dep_Trfase_major"/>
</dbReference>
<dbReference type="InterPro" id="IPR005861">
    <property type="entry name" value="HisP_aminotrans"/>
</dbReference>
<evidence type="ECO:0000313" key="9">
    <source>
        <dbReference type="EMBL" id="TCS81289.1"/>
    </source>
</evidence>
<feature type="modified residue" description="N6-(pyridoxal phosphate)lysine" evidence="7">
    <location>
        <position position="222"/>
    </location>
</feature>
<dbReference type="InterPro" id="IPR050106">
    <property type="entry name" value="HistidinolP_aminotransfase"/>
</dbReference>
<dbReference type="GO" id="GO:0004400">
    <property type="term" value="F:histidinol-phosphate transaminase activity"/>
    <property type="evidence" value="ECO:0007669"/>
    <property type="project" value="UniProtKB-UniRule"/>
</dbReference>
<reference evidence="9 10" key="1">
    <citation type="submission" date="2019-03" db="EMBL/GenBank/DDBJ databases">
        <title>Genomic Encyclopedia of Type Strains, Phase IV (KMG-IV): sequencing the most valuable type-strain genomes for metagenomic binning, comparative biology and taxonomic classification.</title>
        <authorList>
            <person name="Goeker M."/>
        </authorList>
    </citation>
    <scope>NUCLEOTIDE SEQUENCE [LARGE SCALE GENOMIC DNA]</scope>
    <source>
        <strain evidence="9 10">DSM 23802</strain>
    </source>
</reference>
<keyword evidence="5 7" id="KW-0663">Pyridoxal phosphate</keyword>